<evidence type="ECO:0000256" key="1">
    <source>
        <dbReference type="SAM" id="MobiDB-lite"/>
    </source>
</evidence>
<evidence type="ECO:0000313" key="3">
    <source>
        <dbReference type="Proteomes" id="UP000196230"/>
    </source>
</evidence>
<proteinExistence type="predicted"/>
<protein>
    <submittedName>
        <fullName evidence="2">Uncharacterized protein</fullName>
    </submittedName>
</protein>
<dbReference type="AlphaFoldDB" id="A0A1R4IRH4"/>
<organism evidence="2 3">
    <name type="scientific">Micrococcus lylae</name>
    <dbReference type="NCBI Taxonomy" id="1273"/>
    <lineage>
        <taxon>Bacteria</taxon>
        <taxon>Bacillati</taxon>
        <taxon>Actinomycetota</taxon>
        <taxon>Actinomycetes</taxon>
        <taxon>Micrococcales</taxon>
        <taxon>Micrococcaceae</taxon>
        <taxon>Micrococcus</taxon>
    </lineage>
</organism>
<dbReference type="RefSeq" id="WP_070638622.1">
    <property type="nucleotide sequence ID" value="NZ_CP126965.1"/>
</dbReference>
<accession>A0A1R4IRH4</accession>
<sequence>MAVHRATSGRGASSTASRPVRHHRPRMSTPDELARFAGGEDPAEVSAAASRLAHALVTGGQTEDDPQVVERLIGLVEEVGIATVAELWADAPAVSLAGALWRLYALHEATARDGESWAAWYRAGHDAHVARAVAGAVEPPGPEELRRLTTTILTGAYRAEIDVAFERAAAYARVVSLGQTRHAEDLEIAAPAHAVRLTRRAERLLGTAEALEDSARGWRDGSLD</sequence>
<feature type="compositionally biased region" description="Low complexity" evidence="1">
    <location>
        <begin position="1"/>
        <end position="18"/>
    </location>
</feature>
<dbReference type="Proteomes" id="UP000196230">
    <property type="component" value="Unassembled WGS sequence"/>
</dbReference>
<name>A0A1R4IRH4_9MICC</name>
<dbReference type="EMBL" id="FUKP01000024">
    <property type="protein sequence ID" value="SJN22348.1"/>
    <property type="molecule type" value="Genomic_DNA"/>
</dbReference>
<feature type="region of interest" description="Disordered" evidence="1">
    <location>
        <begin position="1"/>
        <end position="32"/>
    </location>
</feature>
<reference evidence="2 3" key="1">
    <citation type="submission" date="2017-02" db="EMBL/GenBank/DDBJ databases">
        <authorList>
            <person name="Peterson S.W."/>
        </authorList>
    </citation>
    <scope>NUCLEOTIDE SEQUENCE [LARGE SCALE GENOMIC DNA]</scope>
    <source>
        <strain evidence="2 3">2B3F</strain>
    </source>
</reference>
<gene>
    <name evidence="2" type="ORF">FM125_04065</name>
</gene>
<evidence type="ECO:0000313" key="2">
    <source>
        <dbReference type="EMBL" id="SJN22348.1"/>
    </source>
</evidence>